<evidence type="ECO:0000256" key="3">
    <source>
        <dbReference type="ARBA" id="ARBA00022692"/>
    </source>
</evidence>
<evidence type="ECO:0000256" key="4">
    <source>
        <dbReference type="ARBA" id="ARBA00022989"/>
    </source>
</evidence>
<dbReference type="InterPro" id="IPR013525">
    <property type="entry name" value="ABC2_TM"/>
</dbReference>
<comment type="caution">
    <text evidence="8">The sequence shown here is derived from an EMBL/GenBank/DDBJ whole genome shotgun (WGS) entry which is preliminary data.</text>
</comment>
<evidence type="ECO:0000256" key="2">
    <source>
        <dbReference type="ARBA" id="ARBA00022475"/>
    </source>
</evidence>
<evidence type="ECO:0000313" key="9">
    <source>
        <dbReference type="Proteomes" id="UP000215059"/>
    </source>
</evidence>
<dbReference type="OrthoDB" id="2956491at2"/>
<keyword evidence="2" id="KW-1003">Cell membrane</keyword>
<proteinExistence type="predicted"/>
<evidence type="ECO:0000256" key="1">
    <source>
        <dbReference type="ARBA" id="ARBA00004651"/>
    </source>
</evidence>
<organism evidence="8 9">
    <name type="scientific">Fictibacillus aquaticus</name>
    <dbReference type="NCBI Taxonomy" id="2021314"/>
    <lineage>
        <taxon>Bacteria</taxon>
        <taxon>Bacillati</taxon>
        <taxon>Bacillota</taxon>
        <taxon>Bacilli</taxon>
        <taxon>Bacillales</taxon>
        <taxon>Fictibacillaceae</taxon>
        <taxon>Fictibacillus</taxon>
    </lineage>
</organism>
<keyword evidence="4 6" id="KW-1133">Transmembrane helix</keyword>
<name>A0A235F898_9BACL</name>
<feature type="transmembrane region" description="Helical" evidence="6">
    <location>
        <begin position="20"/>
        <end position="40"/>
    </location>
</feature>
<dbReference type="AlphaFoldDB" id="A0A235F898"/>
<gene>
    <name evidence="8" type="ORF">CGZ90_12730</name>
</gene>
<dbReference type="GO" id="GO:0005886">
    <property type="term" value="C:plasma membrane"/>
    <property type="evidence" value="ECO:0007669"/>
    <property type="project" value="UniProtKB-SubCell"/>
</dbReference>
<accession>A0A235F898</accession>
<dbReference type="GO" id="GO:0140359">
    <property type="term" value="F:ABC-type transporter activity"/>
    <property type="evidence" value="ECO:0007669"/>
    <property type="project" value="InterPro"/>
</dbReference>
<reference evidence="8 9" key="1">
    <citation type="submission" date="2017-07" db="EMBL/GenBank/DDBJ databases">
        <title>Fictibacillus sp. nov. GDSW-R2A3 Genome sequencing and assembly.</title>
        <authorList>
            <person name="Mayilraj S."/>
        </authorList>
    </citation>
    <scope>NUCLEOTIDE SEQUENCE [LARGE SCALE GENOMIC DNA]</scope>
    <source>
        <strain evidence="8 9">GDSW-R2A3</strain>
    </source>
</reference>
<feature type="transmembrane region" description="Helical" evidence="6">
    <location>
        <begin position="212"/>
        <end position="234"/>
    </location>
</feature>
<dbReference type="InterPro" id="IPR051449">
    <property type="entry name" value="ABC-2_transporter_component"/>
</dbReference>
<feature type="transmembrane region" description="Helical" evidence="6">
    <location>
        <begin position="371"/>
        <end position="389"/>
    </location>
</feature>
<sequence length="415" mass="46021">MRLILLLTANTIRSWLRNPVPLLIMLLFPLALLGILYTGLQPLLKEKQWIEPFPVAIVDNEQTFETKLLLTQYQKSEELKKLMKFSVLSEEKAEQQLKANRVAGVAIIPEGFTESLWTGKNIPVEVISNEKRGFQAKLFRQFMATNAKLISAAQAGANGAYHYSKKLPITEDELKQQRKQIAATLTLHALDRNQFFTEETVTGYGGTSQKSFYALSGVLLLLMITGLFAIKMTRREEQQVLQDRLALYGLTHKEFAWSSFFSSSFLFVLQAAVLCGLFYAFAETWSWSAIFLTLLYVIALAAGFSLLTEILSNENAVLGAAILFTAANALFGGILFPVSLLPESLQPASSWTLTNIAQEGLLQSLFSSGDLPIGATIKLAAATVILLAAKQLLIKLKKRDLWAEHSQSPSTAYDS</sequence>
<keyword evidence="3 6" id="KW-0812">Transmembrane</keyword>
<evidence type="ECO:0000259" key="7">
    <source>
        <dbReference type="Pfam" id="PF12698"/>
    </source>
</evidence>
<dbReference type="RefSeq" id="WP_094252880.1">
    <property type="nucleotide sequence ID" value="NZ_JBHLXL010000001.1"/>
</dbReference>
<feature type="domain" description="ABC-2 type transporter transmembrane" evidence="7">
    <location>
        <begin position="23"/>
        <end position="386"/>
    </location>
</feature>
<keyword evidence="9" id="KW-1185">Reference proteome</keyword>
<dbReference type="Pfam" id="PF12698">
    <property type="entry name" value="ABC2_membrane_3"/>
    <property type="match status" value="1"/>
</dbReference>
<comment type="subcellular location">
    <subcellularLocation>
        <location evidence="1">Cell membrane</location>
        <topology evidence="1">Multi-pass membrane protein</topology>
    </subcellularLocation>
</comment>
<dbReference type="Proteomes" id="UP000215059">
    <property type="component" value="Unassembled WGS sequence"/>
</dbReference>
<dbReference type="EMBL" id="NOII01000003">
    <property type="protein sequence ID" value="OYD57530.1"/>
    <property type="molecule type" value="Genomic_DNA"/>
</dbReference>
<dbReference type="PANTHER" id="PTHR30294">
    <property type="entry name" value="MEMBRANE COMPONENT OF ABC TRANSPORTER YHHJ-RELATED"/>
    <property type="match status" value="1"/>
</dbReference>
<feature type="transmembrane region" description="Helical" evidence="6">
    <location>
        <begin position="255"/>
        <end position="281"/>
    </location>
</feature>
<protein>
    <recommendedName>
        <fullName evidence="7">ABC-2 type transporter transmembrane domain-containing protein</fullName>
    </recommendedName>
</protein>
<evidence type="ECO:0000313" key="8">
    <source>
        <dbReference type="EMBL" id="OYD57530.1"/>
    </source>
</evidence>
<evidence type="ECO:0000256" key="5">
    <source>
        <dbReference type="ARBA" id="ARBA00023136"/>
    </source>
</evidence>
<feature type="transmembrane region" description="Helical" evidence="6">
    <location>
        <begin position="316"/>
        <end position="336"/>
    </location>
</feature>
<dbReference type="PANTHER" id="PTHR30294:SF29">
    <property type="entry name" value="MULTIDRUG ABC TRANSPORTER PERMEASE YBHS-RELATED"/>
    <property type="match status" value="1"/>
</dbReference>
<dbReference type="Gene3D" id="3.40.1710.10">
    <property type="entry name" value="abc type-2 transporter like domain"/>
    <property type="match status" value="1"/>
</dbReference>
<keyword evidence="5 6" id="KW-0472">Membrane</keyword>
<evidence type="ECO:0000256" key="6">
    <source>
        <dbReference type="SAM" id="Phobius"/>
    </source>
</evidence>
<feature type="transmembrane region" description="Helical" evidence="6">
    <location>
        <begin position="287"/>
        <end position="307"/>
    </location>
</feature>